<organism evidence="2 3">
    <name type="scientific">Strongylocentrotus purpuratus</name>
    <name type="common">Purple sea urchin</name>
    <dbReference type="NCBI Taxonomy" id="7668"/>
    <lineage>
        <taxon>Eukaryota</taxon>
        <taxon>Metazoa</taxon>
        <taxon>Echinodermata</taxon>
        <taxon>Eleutherozoa</taxon>
        <taxon>Echinozoa</taxon>
        <taxon>Echinoidea</taxon>
        <taxon>Euechinoidea</taxon>
        <taxon>Echinacea</taxon>
        <taxon>Camarodonta</taxon>
        <taxon>Echinidea</taxon>
        <taxon>Strongylocentrotidae</taxon>
        <taxon>Strongylocentrotus</taxon>
    </lineage>
</organism>
<accession>A0A7M7PP20</accession>
<name>A0A7M7PP20_STRPU</name>
<dbReference type="InterPro" id="IPR056601">
    <property type="entry name" value="Galaxin_dom"/>
</dbReference>
<dbReference type="KEGG" id="spu:100892894"/>
<feature type="domain" description="Galaxin-like repeats" evidence="1">
    <location>
        <begin position="453"/>
        <end position="578"/>
    </location>
</feature>
<protein>
    <recommendedName>
        <fullName evidence="1">Galaxin-like repeats domain-containing protein</fullName>
    </recommendedName>
</protein>
<evidence type="ECO:0000259" key="1">
    <source>
        <dbReference type="Pfam" id="PF24748"/>
    </source>
</evidence>
<proteinExistence type="predicted"/>
<dbReference type="RefSeq" id="XP_030854743.1">
    <property type="nucleotide sequence ID" value="XM_030998883.1"/>
</dbReference>
<dbReference type="Proteomes" id="UP000007110">
    <property type="component" value="Unassembled WGS sequence"/>
</dbReference>
<keyword evidence="3" id="KW-1185">Reference proteome</keyword>
<dbReference type="Pfam" id="PF24748">
    <property type="entry name" value="Galaxin_repeat"/>
    <property type="match status" value="5"/>
</dbReference>
<dbReference type="GeneID" id="100892894"/>
<dbReference type="EnsemblMetazoa" id="XM_030998883">
    <property type="protein sequence ID" value="XP_030854743"/>
    <property type="gene ID" value="LOC100892894"/>
</dbReference>
<dbReference type="InterPro" id="IPR055284">
    <property type="entry name" value="Galaxin-like"/>
</dbReference>
<feature type="domain" description="Galaxin-like repeats" evidence="1">
    <location>
        <begin position="616"/>
        <end position="744"/>
    </location>
</feature>
<dbReference type="AlphaFoldDB" id="A0A7M7PP20"/>
<feature type="domain" description="Galaxin-like repeats" evidence="1">
    <location>
        <begin position="73"/>
        <end position="213"/>
    </location>
</feature>
<feature type="domain" description="Galaxin-like repeats" evidence="1">
    <location>
        <begin position="846"/>
        <end position="975"/>
    </location>
</feature>
<reference evidence="2" key="2">
    <citation type="submission" date="2021-01" db="UniProtKB">
        <authorList>
            <consortium name="EnsemblMetazoa"/>
        </authorList>
    </citation>
    <scope>IDENTIFICATION</scope>
</reference>
<evidence type="ECO:0000313" key="3">
    <source>
        <dbReference type="Proteomes" id="UP000007110"/>
    </source>
</evidence>
<evidence type="ECO:0000313" key="2">
    <source>
        <dbReference type="EnsemblMetazoa" id="XP_030854743"/>
    </source>
</evidence>
<dbReference type="OMA" id="CCENTAF"/>
<dbReference type="PANTHER" id="PTHR34490:SF3">
    <property type="entry name" value="GALAXIN-LIKE ISOFORM X2"/>
    <property type="match status" value="1"/>
</dbReference>
<dbReference type="PANTHER" id="PTHR34490">
    <property type="entry name" value="PROTEIN CBG12054-RELATED"/>
    <property type="match status" value="1"/>
</dbReference>
<feature type="domain" description="Galaxin-like repeats" evidence="1">
    <location>
        <begin position="236"/>
        <end position="383"/>
    </location>
</feature>
<dbReference type="OrthoDB" id="6039249at2759"/>
<reference evidence="3" key="1">
    <citation type="submission" date="2015-02" db="EMBL/GenBank/DDBJ databases">
        <title>Genome sequencing for Strongylocentrotus purpuratus.</title>
        <authorList>
            <person name="Murali S."/>
            <person name="Liu Y."/>
            <person name="Vee V."/>
            <person name="English A."/>
            <person name="Wang M."/>
            <person name="Skinner E."/>
            <person name="Han Y."/>
            <person name="Muzny D.M."/>
            <person name="Worley K.C."/>
            <person name="Gibbs R.A."/>
        </authorList>
    </citation>
    <scope>NUCLEOTIDE SEQUENCE</scope>
</reference>
<dbReference type="InParanoid" id="A0A7M7PP20"/>
<sequence>MDLGGDAVCCNNEITNSTTHECCGNPRASPHKHQKQLGHECCGKSYYDTDTQTCCGHDFIYGNSPRVADGLGSCCGSHTYDASSEICCPLPTGLMQSHSVGQYGVMLQETECCGDGWINKTTHICCQDTPQPRGNGATSCYGNQAYDPTKEVICGTRLHDIHDGKTECCAGELINPNVKPCCNDPDLLAQSPFSCCGLGWSREAYDPTQSSCTAQGSRIKFPELKVSGPTKLWEQCDGTTYASTLQICCGGHLTPKFPDSLCCGSESFRYTDQFCVVDGTQSKVVDKITANAEICTEHGQEMDLQYDPETQTCCRDPLELRDWRVFNGTQGECCLLSETHVILTDPSSQTCCKAGEIQKVHPTPLGEGECCGPEMIIKGRQLCDSSMQEVVDIPFNRLTHNDVCVPKDREHNLIRQTYDNRREFCSDGGEIIPKTEGKDLCGGQIYDTDSHICCGSFIYRLVTHQCCADVVQPLINDDGLPLECCGIQAYHSGTSTCKRGTVLDDIPQANARYCGADVYDNSQYDCLDGGELVPQEAGPYIRLCGTTRKVYDMRHQECCEEDLIGPGQTCCNRRQYQTPGTPLKGGKCCGATGYNPSTHSCCIGSISPIHGMVEPACCMLQAYDRSVSNITCCGGKLSRKGQDETECSAADGVIHRLDEIVCNGVRHPAGEKQCCGSDLYDPTTQMCCNGFRYEAEEDSVCCGNKPYQNTSDGSHLCCGGTLHTQAGGKECCNRAAFYPSTHQCFTTGSQNIIIKLLDDTPSATDAFCTEGSYNPTNQTCCDGLLYNGLRECCGNQVIEMPDLDMCCNGEIHWRIYGNQSQCCPSGQIMHQSTGCDARQLDHGHQLCNDTEYLPLIQGCCAGDVYYLDDAQCRDDKVFLLCGDRFYSQDEQTCCNGTLDDIPNGQCCENTAFDPTSKICCQGGLRRIVRGRDQCCGELSFDVTREMCCESGPVRMPRITPRVQSKMNRGICCGEGFQPNFQTRHCEAVPLVCMGLEHGTLWQEASDDCSKDFTFQFNAQRIDTNDTYTVIKLDVYHPLLAHNSNVEIDTLILPADVECRKLIVGETYIALSSGDIEGSSLSLTNQDFLGQYSRKIASRLLRRSCL</sequence>